<dbReference type="EnsemblPlants" id="AET5Gv20178600.2">
    <property type="protein sequence ID" value="AET5Gv20178600.2"/>
    <property type="gene ID" value="AET5Gv20178600"/>
</dbReference>
<dbReference type="AlphaFoldDB" id="A0A453JSG0"/>
<reference evidence="3" key="1">
    <citation type="journal article" date="2014" name="Science">
        <title>Ancient hybridizations among the ancestral genomes of bread wheat.</title>
        <authorList>
            <consortium name="International Wheat Genome Sequencing Consortium,"/>
            <person name="Marcussen T."/>
            <person name="Sandve S.R."/>
            <person name="Heier L."/>
            <person name="Spannagl M."/>
            <person name="Pfeifer M."/>
            <person name="Jakobsen K.S."/>
            <person name="Wulff B.B."/>
            <person name="Steuernagel B."/>
            <person name="Mayer K.F."/>
            <person name="Olsen O.A."/>
        </authorList>
    </citation>
    <scope>NUCLEOTIDE SEQUENCE [LARGE SCALE GENOMIC DNA]</scope>
    <source>
        <strain evidence="3">cv. AL8/78</strain>
    </source>
</reference>
<sequence length="81" mass="8834">MSEVAAMAGQAYMRQLSKHPLRTKAITSGVLAGCSDAVAQKISGVKRLQLRRLLLIMVPSLSLLSHFSCLFAICRSTHYIS</sequence>
<reference evidence="3" key="2">
    <citation type="journal article" date="2017" name="Nat. Plants">
        <title>The Aegilops tauschii genome reveals multiple impacts of transposons.</title>
        <authorList>
            <person name="Zhao G."/>
            <person name="Zou C."/>
            <person name="Li K."/>
            <person name="Wang K."/>
            <person name="Li T."/>
            <person name="Gao L."/>
            <person name="Zhang X."/>
            <person name="Wang H."/>
            <person name="Yang Z."/>
            <person name="Liu X."/>
            <person name="Jiang W."/>
            <person name="Mao L."/>
            <person name="Kong X."/>
            <person name="Jiao Y."/>
            <person name="Jia J."/>
        </authorList>
    </citation>
    <scope>NUCLEOTIDE SEQUENCE [LARGE SCALE GENOMIC DNA]</scope>
    <source>
        <strain evidence="3">cv. AL8/78</strain>
    </source>
</reference>
<reference evidence="2" key="5">
    <citation type="journal article" date="2021" name="G3 (Bethesda)">
        <title>Aegilops tauschii genome assembly Aet v5.0 features greater sequence contiguity and improved annotation.</title>
        <authorList>
            <person name="Wang L."/>
            <person name="Zhu T."/>
            <person name="Rodriguez J.C."/>
            <person name="Deal K.R."/>
            <person name="Dubcovsky J."/>
            <person name="McGuire P.E."/>
            <person name="Lux T."/>
            <person name="Spannagl M."/>
            <person name="Mayer K.F.X."/>
            <person name="Baldrich P."/>
            <person name="Meyers B.C."/>
            <person name="Huo N."/>
            <person name="Gu Y.Q."/>
            <person name="Zhou H."/>
            <person name="Devos K.M."/>
            <person name="Bennetzen J.L."/>
            <person name="Unver T."/>
            <person name="Budak H."/>
            <person name="Gulick P.J."/>
            <person name="Galiba G."/>
            <person name="Kalapos B."/>
            <person name="Nelson D.R."/>
            <person name="Li P."/>
            <person name="You F.M."/>
            <person name="Luo M.C."/>
            <person name="Dvorak J."/>
        </authorList>
    </citation>
    <scope>NUCLEOTIDE SEQUENCE [LARGE SCALE GENOMIC DNA]</scope>
    <source>
        <strain evidence="2">cv. AL8/78</strain>
    </source>
</reference>
<reference evidence="2" key="4">
    <citation type="submission" date="2019-03" db="UniProtKB">
        <authorList>
            <consortium name="EnsemblPlants"/>
        </authorList>
    </citation>
    <scope>IDENTIFICATION</scope>
</reference>
<evidence type="ECO:0000313" key="2">
    <source>
        <dbReference type="EnsemblPlants" id="AET5Gv20178600.2"/>
    </source>
</evidence>
<keyword evidence="1" id="KW-0472">Membrane</keyword>
<keyword evidence="1" id="KW-0812">Transmembrane</keyword>
<evidence type="ECO:0000256" key="1">
    <source>
        <dbReference type="SAM" id="Phobius"/>
    </source>
</evidence>
<proteinExistence type="predicted"/>
<dbReference type="Proteomes" id="UP000015105">
    <property type="component" value="Chromosome 5D"/>
</dbReference>
<organism evidence="2 3">
    <name type="scientific">Aegilops tauschii subsp. strangulata</name>
    <name type="common">Goatgrass</name>
    <dbReference type="NCBI Taxonomy" id="200361"/>
    <lineage>
        <taxon>Eukaryota</taxon>
        <taxon>Viridiplantae</taxon>
        <taxon>Streptophyta</taxon>
        <taxon>Embryophyta</taxon>
        <taxon>Tracheophyta</taxon>
        <taxon>Spermatophyta</taxon>
        <taxon>Magnoliopsida</taxon>
        <taxon>Liliopsida</taxon>
        <taxon>Poales</taxon>
        <taxon>Poaceae</taxon>
        <taxon>BOP clade</taxon>
        <taxon>Pooideae</taxon>
        <taxon>Triticodae</taxon>
        <taxon>Triticeae</taxon>
        <taxon>Triticinae</taxon>
        <taxon>Aegilops</taxon>
    </lineage>
</organism>
<evidence type="ECO:0000313" key="3">
    <source>
        <dbReference type="Proteomes" id="UP000015105"/>
    </source>
</evidence>
<keyword evidence="1" id="KW-1133">Transmembrane helix</keyword>
<feature type="transmembrane region" description="Helical" evidence="1">
    <location>
        <begin position="53"/>
        <end position="73"/>
    </location>
</feature>
<name>A0A453JSG0_AEGTS</name>
<dbReference type="Gramene" id="AET5Gv20178600.2">
    <property type="protein sequence ID" value="AET5Gv20178600.2"/>
    <property type="gene ID" value="AET5Gv20178600"/>
</dbReference>
<reference evidence="2" key="3">
    <citation type="journal article" date="2017" name="Nature">
        <title>Genome sequence of the progenitor of the wheat D genome Aegilops tauschii.</title>
        <authorList>
            <person name="Luo M.C."/>
            <person name="Gu Y.Q."/>
            <person name="Puiu D."/>
            <person name="Wang H."/>
            <person name="Twardziok S.O."/>
            <person name="Deal K.R."/>
            <person name="Huo N."/>
            <person name="Zhu T."/>
            <person name="Wang L."/>
            <person name="Wang Y."/>
            <person name="McGuire P.E."/>
            <person name="Liu S."/>
            <person name="Long H."/>
            <person name="Ramasamy R.K."/>
            <person name="Rodriguez J.C."/>
            <person name="Van S.L."/>
            <person name="Yuan L."/>
            <person name="Wang Z."/>
            <person name="Xia Z."/>
            <person name="Xiao L."/>
            <person name="Anderson O.D."/>
            <person name="Ouyang S."/>
            <person name="Liang Y."/>
            <person name="Zimin A.V."/>
            <person name="Pertea G."/>
            <person name="Qi P."/>
            <person name="Bennetzen J.L."/>
            <person name="Dai X."/>
            <person name="Dawson M.W."/>
            <person name="Muller H.G."/>
            <person name="Kugler K."/>
            <person name="Rivarola-Duarte L."/>
            <person name="Spannagl M."/>
            <person name="Mayer K.F.X."/>
            <person name="Lu F.H."/>
            <person name="Bevan M.W."/>
            <person name="Leroy P."/>
            <person name="Li P."/>
            <person name="You F.M."/>
            <person name="Sun Q."/>
            <person name="Liu Z."/>
            <person name="Lyons E."/>
            <person name="Wicker T."/>
            <person name="Salzberg S.L."/>
            <person name="Devos K.M."/>
            <person name="Dvorak J."/>
        </authorList>
    </citation>
    <scope>NUCLEOTIDE SEQUENCE [LARGE SCALE GENOMIC DNA]</scope>
    <source>
        <strain evidence="2">cv. AL8/78</strain>
    </source>
</reference>
<accession>A0A453JSG0</accession>
<protein>
    <submittedName>
        <fullName evidence="2">Uncharacterized protein</fullName>
    </submittedName>
</protein>
<keyword evidence="3" id="KW-1185">Reference proteome</keyword>